<evidence type="ECO:0000313" key="1">
    <source>
        <dbReference type="EMBL" id="CAG8793838.1"/>
    </source>
</evidence>
<keyword evidence="2" id="KW-1185">Reference proteome</keyword>
<organism evidence="1 2">
    <name type="scientific">Acaulospora morrowiae</name>
    <dbReference type="NCBI Taxonomy" id="94023"/>
    <lineage>
        <taxon>Eukaryota</taxon>
        <taxon>Fungi</taxon>
        <taxon>Fungi incertae sedis</taxon>
        <taxon>Mucoromycota</taxon>
        <taxon>Glomeromycotina</taxon>
        <taxon>Glomeromycetes</taxon>
        <taxon>Diversisporales</taxon>
        <taxon>Acaulosporaceae</taxon>
        <taxon>Acaulospora</taxon>
    </lineage>
</organism>
<gene>
    <name evidence="1" type="ORF">AMORRO_LOCUS18380</name>
</gene>
<accession>A0A9N9P1M6</accession>
<comment type="caution">
    <text evidence="1">The sequence shown here is derived from an EMBL/GenBank/DDBJ whole genome shotgun (WGS) entry which is preliminary data.</text>
</comment>
<evidence type="ECO:0000313" key="2">
    <source>
        <dbReference type="Proteomes" id="UP000789342"/>
    </source>
</evidence>
<name>A0A9N9P1M6_9GLOM</name>
<feature type="non-terminal residue" evidence="1">
    <location>
        <position position="46"/>
    </location>
</feature>
<proteinExistence type="predicted"/>
<dbReference type="Proteomes" id="UP000789342">
    <property type="component" value="Unassembled WGS sequence"/>
</dbReference>
<sequence>MYSPKREKPIYGSFDNREAIDKVIVNSGIQLSQKVPYNIGFPPLLR</sequence>
<dbReference type="EMBL" id="CAJVPV010064353">
    <property type="protein sequence ID" value="CAG8793838.1"/>
    <property type="molecule type" value="Genomic_DNA"/>
</dbReference>
<reference evidence="1" key="1">
    <citation type="submission" date="2021-06" db="EMBL/GenBank/DDBJ databases">
        <authorList>
            <person name="Kallberg Y."/>
            <person name="Tangrot J."/>
            <person name="Rosling A."/>
        </authorList>
    </citation>
    <scope>NUCLEOTIDE SEQUENCE</scope>
    <source>
        <strain evidence="1">CL551</strain>
    </source>
</reference>
<dbReference type="AlphaFoldDB" id="A0A9N9P1M6"/>
<protein>
    <submittedName>
        <fullName evidence="1">1605_t:CDS:1</fullName>
    </submittedName>
</protein>